<gene>
    <name evidence="1" type="ORF">E2C01_068055</name>
</gene>
<keyword evidence="2" id="KW-1185">Reference proteome</keyword>
<organism evidence="1 2">
    <name type="scientific">Portunus trituberculatus</name>
    <name type="common">Swimming crab</name>
    <name type="synonym">Neptunus trituberculatus</name>
    <dbReference type="NCBI Taxonomy" id="210409"/>
    <lineage>
        <taxon>Eukaryota</taxon>
        <taxon>Metazoa</taxon>
        <taxon>Ecdysozoa</taxon>
        <taxon>Arthropoda</taxon>
        <taxon>Crustacea</taxon>
        <taxon>Multicrustacea</taxon>
        <taxon>Malacostraca</taxon>
        <taxon>Eumalacostraca</taxon>
        <taxon>Eucarida</taxon>
        <taxon>Decapoda</taxon>
        <taxon>Pleocyemata</taxon>
        <taxon>Brachyura</taxon>
        <taxon>Eubrachyura</taxon>
        <taxon>Portunoidea</taxon>
        <taxon>Portunidae</taxon>
        <taxon>Portuninae</taxon>
        <taxon>Portunus</taxon>
    </lineage>
</organism>
<reference evidence="1 2" key="1">
    <citation type="submission" date="2019-05" db="EMBL/GenBank/DDBJ databases">
        <title>Another draft genome of Portunus trituberculatus and its Hox gene families provides insights of decapod evolution.</title>
        <authorList>
            <person name="Jeong J.-H."/>
            <person name="Song I."/>
            <person name="Kim S."/>
            <person name="Choi T."/>
            <person name="Kim D."/>
            <person name="Ryu S."/>
            <person name="Kim W."/>
        </authorList>
    </citation>
    <scope>NUCLEOTIDE SEQUENCE [LARGE SCALE GENOMIC DNA]</scope>
    <source>
        <tissue evidence="1">Muscle</tissue>
    </source>
</reference>
<comment type="caution">
    <text evidence="1">The sequence shown here is derived from an EMBL/GenBank/DDBJ whole genome shotgun (WGS) entry which is preliminary data.</text>
</comment>
<dbReference type="Proteomes" id="UP000324222">
    <property type="component" value="Unassembled WGS sequence"/>
</dbReference>
<dbReference type="EMBL" id="VSRR010037375">
    <property type="protein sequence ID" value="MPC73718.1"/>
    <property type="molecule type" value="Genomic_DNA"/>
</dbReference>
<sequence>MIEYLRCLHGSELHLMCDVKVKQGGQQLETRNALPLNLQLLRQYVIAQECLAATEAGGDV</sequence>
<evidence type="ECO:0000313" key="2">
    <source>
        <dbReference type="Proteomes" id="UP000324222"/>
    </source>
</evidence>
<dbReference type="AlphaFoldDB" id="A0A5B7HYG2"/>
<evidence type="ECO:0000313" key="1">
    <source>
        <dbReference type="EMBL" id="MPC73718.1"/>
    </source>
</evidence>
<accession>A0A5B7HYG2</accession>
<name>A0A5B7HYG2_PORTR</name>
<protein>
    <submittedName>
        <fullName evidence="1">Uncharacterized protein</fullName>
    </submittedName>
</protein>
<proteinExistence type="predicted"/>